<evidence type="ECO:0000313" key="1">
    <source>
        <dbReference type="EMBL" id="KAH3801377.1"/>
    </source>
</evidence>
<keyword evidence="2" id="KW-1185">Reference proteome</keyword>
<gene>
    <name evidence="1" type="ORF">DPMN_155026</name>
</gene>
<proteinExistence type="predicted"/>
<comment type="caution">
    <text evidence="1">The sequence shown here is derived from an EMBL/GenBank/DDBJ whole genome shotgun (WGS) entry which is preliminary data.</text>
</comment>
<protein>
    <submittedName>
        <fullName evidence="1">Uncharacterized protein</fullName>
    </submittedName>
</protein>
<reference evidence="1" key="2">
    <citation type="submission" date="2020-11" db="EMBL/GenBank/DDBJ databases">
        <authorList>
            <person name="McCartney M.A."/>
            <person name="Auch B."/>
            <person name="Kono T."/>
            <person name="Mallez S."/>
            <person name="Becker A."/>
            <person name="Gohl D.M."/>
            <person name="Silverstein K.A.T."/>
            <person name="Koren S."/>
            <person name="Bechman K.B."/>
            <person name="Herman A."/>
            <person name="Abrahante J.E."/>
            <person name="Garbe J."/>
        </authorList>
    </citation>
    <scope>NUCLEOTIDE SEQUENCE</scope>
    <source>
        <strain evidence="1">Duluth1</strain>
        <tissue evidence="1">Whole animal</tissue>
    </source>
</reference>
<dbReference type="AlphaFoldDB" id="A0A9D4FSZ9"/>
<sequence length="67" mass="7065">MFYVNGREIPVKPPLGFIDNGCLTGSPVKPPTGDPSNLQWEFNGNGCLAGASVNTHGGRKSTNTLFS</sequence>
<accession>A0A9D4FSZ9</accession>
<name>A0A9D4FSZ9_DREPO</name>
<organism evidence="1 2">
    <name type="scientific">Dreissena polymorpha</name>
    <name type="common">Zebra mussel</name>
    <name type="synonym">Mytilus polymorpha</name>
    <dbReference type="NCBI Taxonomy" id="45954"/>
    <lineage>
        <taxon>Eukaryota</taxon>
        <taxon>Metazoa</taxon>
        <taxon>Spiralia</taxon>
        <taxon>Lophotrochozoa</taxon>
        <taxon>Mollusca</taxon>
        <taxon>Bivalvia</taxon>
        <taxon>Autobranchia</taxon>
        <taxon>Heteroconchia</taxon>
        <taxon>Euheterodonta</taxon>
        <taxon>Imparidentia</taxon>
        <taxon>Neoheterodontei</taxon>
        <taxon>Myida</taxon>
        <taxon>Dreissenoidea</taxon>
        <taxon>Dreissenidae</taxon>
        <taxon>Dreissena</taxon>
    </lineage>
</organism>
<dbReference type="Proteomes" id="UP000828390">
    <property type="component" value="Unassembled WGS sequence"/>
</dbReference>
<evidence type="ECO:0000313" key="2">
    <source>
        <dbReference type="Proteomes" id="UP000828390"/>
    </source>
</evidence>
<dbReference type="EMBL" id="JAIWYP010000007">
    <property type="protein sequence ID" value="KAH3801377.1"/>
    <property type="molecule type" value="Genomic_DNA"/>
</dbReference>
<reference evidence="1" key="1">
    <citation type="journal article" date="2019" name="bioRxiv">
        <title>The Genome of the Zebra Mussel, Dreissena polymorpha: A Resource for Invasive Species Research.</title>
        <authorList>
            <person name="McCartney M.A."/>
            <person name="Auch B."/>
            <person name="Kono T."/>
            <person name="Mallez S."/>
            <person name="Zhang Y."/>
            <person name="Obille A."/>
            <person name="Becker A."/>
            <person name="Abrahante J.E."/>
            <person name="Garbe J."/>
            <person name="Badalamenti J.P."/>
            <person name="Herman A."/>
            <person name="Mangelson H."/>
            <person name="Liachko I."/>
            <person name="Sullivan S."/>
            <person name="Sone E.D."/>
            <person name="Koren S."/>
            <person name="Silverstein K.A.T."/>
            <person name="Beckman K.B."/>
            <person name="Gohl D.M."/>
        </authorList>
    </citation>
    <scope>NUCLEOTIDE SEQUENCE</scope>
    <source>
        <strain evidence="1">Duluth1</strain>
        <tissue evidence="1">Whole animal</tissue>
    </source>
</reference>